<keyword evidence="1" id="KW-1133">Transmembrane helix</keyword>
<dbReference type="GO" id="GO:0016491">
    <property type="term" value="F:oxidoreductase activity"/>
    <property type="evidence" value="ECO:0007669"/>
    <property type="project" value="InterPro"/>
</dbReference>
<protein>
    <submittedName>
        <fullName evidence="3">Thiol-disulfide isomerase</fullName>
    </submittedName>
</protein>
<dbReference type="InterPro" id="IPR013766">
    <property type="entry name" value="Thioredoxin_domain"/>
</dbReference>
<dbReference type="GO" id="GO:0016209">
    <property type="term" value="F:antioxidant activity"/>
    <property type="evidence" value="ECO:0007669"/>
    <property type="project" value="InterPro"/>
</dbReference>
<comment type="caution">
    <text evidence="3">The sequence shown here is derived from an EMBL/GenBank/DDBJ whole genome shotgun (WGS) entry which is preliminary data.</text>
</comment>
<dbReference type="InterPro" id="IPR041017">
    <property type="entry name" value="Thioredoxin_10"/>
</dbReference>
<dbReference type="PANTHER" id="PTHR42852:SF13">
    <property type="entry name" value="PROTEIN DIPZ"/>
    <property type="match status" value="1"/>
</dbReference>
<evidence type="ECO:0000259" key="2">
    <source>
        <dbReference type="PROSITE" id="PS51352"/>
    </source>
</evidence>
<dbReference type="InterPro" id="IPR000866">
    <property type="entry name" value="AhpC/TSA"/>
</dbReference>
<sequence>MTVSKQTIFSVVVLVLVVGAIVYLESRKADIPSLLGNQDVTILNEGERVAEKEKKFEPAKEISTPDGFINTDGVTISELIGKKIILVDFWTYSCINCQRTTPYLNSWYEKYADDGLVILGLHTPEFEFEKDYDNVARAVEKFGIEYPVVLDNDYSTWRSYENRYWPRKYLIDIDGFIVYDHIGEGAYEETEQKIVELLNERSAVLGEDAVTLDEKNPEYIQDVEFDKVQSPEMYFGYDRLQYIGNTFLRSCLDSVCDFDAKTDIQRNTFNLDGSWQIGPEDTVLKNGEGAIILGFSASKVNLVAGTDGGEIEAEIYLDGERVDAAYKGADVDENGVVRFGAHDLYNLIDLHGDYGEHVLWIMIKQPGLQAFAFTFG</sequence>
<keyword evidence="3" id="KW-0413">Isomerase</keyword>
<evidence type="ECO:0000256" key="1">
    <source>
        <dbReference type="SAM" id="Phobius"/>
    </source>
</evidence>
<dbReference type="Gene3D" id="3.40.30.10">
    <property type="entry name" value="Glutaredoxin"/>
    <property type="match status" value="1"/>
</dbReference>
<organism evidence="3 4">
    <name type="scientific">Candidatus Niyogibacteria bacterium CG10_big_fil_rev_8_21_14_0_10_46_36</name>
    <dbReference type="NCBI Taxonomy" id="1974726"/>
    <lineage>
        <taxon>Bacteria</taxon>
        <taxon>Candidatus Niyogiibacteriota</taxon>
    </lineage>
</organism>
<dbReference type="SUPFAM" id="SSF52833">
    <property type="entry name" value="Thioredoxin-like"/>
    <property type="match status" value="1"/>
</dbReference>
<feature type="transmembrane region" description="Helical" evidence="1">
    <location>
        <begin position="6"/>
        <end position="24"/>
    </location>
</feature>
<reference evidence="4" key="1">
    <citation type="submission" date="2017-09" db="EMBL/GenBank/DDBJ databases">
        <title>Depth-based differentiation of microbial function through sediment-hosted aquifers and enrichment of novel symbionts in the deep terrestrial subsurface.</title>
        <authorList>
            <person name="Probst A.J."/>
            <person name="Ladd B."/>
            <person name="Jarett J.K."/>
            <person name="Geller-Mcgrath D.E."/>
            <person name="Sieber C.M.K."/>
            <person name="Emerson J.B."/>
            <person name="Anantharaman K."/>
            <person name="Thomas B.C."/>
            <person name="Malmstrom R."/>
            <person name="Stieglmeier M."/>
            <person name="Klingl A."/>
            <person name="Woyke T."/>
            <person name="Ryan C.M."/>
            <person name="Banfield J.F."/>
        </authorList>
    </citation>
    <scope>NUCLEOTIDE SEQUENCE [LARGE SCALE GENOMIC DNA]</scope>
</reference>
<dbReference type="PANTHER" id="PTHR42852">
    <property type="entry name" value="THIOL:DISULFIDE INTERCHANGE PROTEIN DSBE"/>
    <property type="match status" value="1"/>
</dbReference>
<dbReference type="GO" id="GO:0016853">
    <property type="term" value="F:isomerase activity"/>
    <property type="evidence" value="ECO:0007669"/>
    <property type="project" value="UniProtKB-KW"/>
</dbReference>
<dbReference type="AlphaFoldDB" id="A0A2H0TCT8"/>
<dbReference type="InterPro" id="IPR050553">
    <property type="entry name" value="Thioredoxin_ResA/DsbE_sf"/>
</dbReference>
<dbReference type="PROSITE" id="PS51352">
    <property type="entry name" value="THIOREDOXIN_2"/>
    <property type="match status" value="1"/>
</dbReference>
<accession>A0A2H0TCT8</accession>
<name>A0A2H0TCT8_9BACT</name>
<feature type="domain" description="Thioredoxin" evidence="2">
    <location>
        <begin position="51"/>
        <end position="199"/>
    </location>
</feature>
<evidence type="ECO:0000313" key="4">
    <source>
        <dbReference type="Proteomes" id="UP000231503"/>
    </source>
</evidence>
<proteinExistence type="predicted"/>
<dbReference type="Pfam" id="PF00578">
    <property type="entry name" value="AhpC-TSA"/>
    <property type="match status" value="1"/>
</dbReference>
<gene>
    <name evidence="3" type="ORF">COU47_03340</name>
</gene>
<dbReference type="InterPro" id="IPR036249">
    <property type="entry name" value="Thioredoxin-like_sf"/>
</dbReference>
<keyword evidence="1" id="KW-0472">Membrane</keyword>
<dbReference type="Pfam" id="PF17991">
    <property type="entry name" value="Thioredoxin_10"/>
    <property type="match status" value="1"/>
</dbReference>
<keyword evidence="1" id="KW-0812">Transmembrane</keyword>
<evidence type="ECO:0000313" key="3">
    <source>
        <dbReference type="EMBL" id="PIR69378.1"/>
    </source>
</evidence>
<dbReference type="Proteomes" id="UP000231503">
    <property type="component" value="Unassembled WGS sequence"/>
</dbReference>
<dbReference type="Gene3D" id="2.60.120.260">
    <property type="entry name" value="Galactose-binding domain-like"/>
    <property type="match status" value="1"/>
</dbReference>
<dbReference type="EMBL" id="PFCO01000008">
    <property type="protein sequence ID" value="PIR69378.1"/>
    <property type="molecule type" value="Genomic_DNA"/>
</dbReference>